<evidence type="ECO:0000256" key="2">
    <source>
        <dbReference type="ARBA" id="ARBA00023015"/>
    </source>
</evidence>
<keyword evidence="2" id="KW-0805">Transcription regulation</keyword>
<evidence type="ECO:0000256" key="4">
    <source>
        <dbReference type="ARBA" id="ARBA00023163"/>
    </source>
</evidence>
<dbReference type="PANTHER" id="PTHR11988:SF27">
    <property type="entry name" value="GH27708P"/>
    <property type="match status" value="1"/>
</dbReference>
<proteinExistence type="predicted"/>
<evidence type="ECO:0000256" key="3">
    <source>
        <dbReference type="ARBA" id="ARBA00023125"/>
    </source>
</evidence>
<dbReference type="InterPro" id="IPR040223">
    <property type="entry name" value="PAR_bZIP"/>
</dbReference>
<keyword evidence="3" id="KW-0238">DNA-binding</keyword>
<dbReference type="GO" id="GO:0000981">
    <property type="term" value="F:DNA-binding transcription factor activity, RNA polymerase II-specific"/>
    <property type="evidence" value="ECO:0007669"/>
    <property type="project" value="TreeGrafter"/>
</dbReference>
<dbReference type="GO" id="GO:0000978">
    <property type="term" value="F:RNA polymerase II cis-regulatory region sequence-specific DNA binding"/>
    <property type="evidence" value="ECO:0007669"/>
    <property type="project" value="TreeGrafter"/>
</dbReference>
<name>A0AAV2BGC9_9ARAC</name>
<accession>A0AAV2BGC9</accession>
<evidence type="ECO:0000256" key="1">
    <source>
        <dbReference type="ARBA" id="ARBA00004123"/>
    </source>
</evidence>
<keyword evidence="5" id="KW-0539">Nucleus</keyword>
<feature type="compositionally biased region" description="Polar residues" evidence="6">
    <location>
        <begin position="112"/>
        <end position="122"/>
    </location>
</feature>
<dbReference type="SUPFAM" id="SSF57959">
    <property type="entry name" value="Leucine zipper domain"/>
    <property type="match status" value="1"/>
</dbReference>
<dbReference type="EMBL" id="CAXIEN010000359">
    <property type="protein sequence ID" value="CAL1294992.1"/>
    <property type="molecule type" value="Genomic_DNA"/>
</dbReference>
<dbReference type="InterPro" id="IPR004827">
    <property type="entry name" value="bZIP"/>
</dbReference>
<reference evidence="8 9" key="1">
    <citation type="submission" date="2024-04" db="EMBL/GenBank/DDBJ databases">
        <authorList>
            <person name="Rising A."/>
            <person name="Reimegard J."/>
            <person name="Sonavane S."/>
            <person name="Akerstrom W."/>
            <person name="Nylinder S."/>
            <person name="Hedman E."/>
            <person name="Kallberg Y."/>
        </authorList>
    </citation>
    <scope>NUCLEOTIDE SEQUENCE [LARGE SCALE GENOMIC DNA]</scope>
</reference>
<evidence type="ECO:0000256" key="6">
    <source>
        <dbReference type="SAM" id="MobiDB-lite"/>
    </source>
</evidence>
<organism evidence="8 9">
    <name type="scientific">Larinioides sclopetarius</name>
    <dbReference type="NCBI Taxonomy" id="280406"/>
    <lineage>
        <taxon>Eukaryota</taxon>
        <taxon>Metazoa</taxon>
        <taxon>Ecdysozoa</taxon>
        <taxon>Arthropoda</taxon>
        <taxon>Chelicerata</taxon>
        <taxon>Arachnida</taxon>
        <taxon>Araneae</taxon>
        <taxon>Araneomorphae</taxon>
        <taxon>Entelegynae</taxon>
        <taxon>Araneoidea</taxon>
        <taxon>Araneidae</taxon>
        <taxon>Larinioides</taxon>
    </lineage>
</organism>
<dbReference type="InterPro" id="IPR046347">
    <property type="entry name" value="bZIP_sf"/>
</dbReference>
<dbReference type="Pfam" id="PF07716">
    <property type="entry name" value="bZIP_2"/>
    <property type="match status" value="1"/>
</dbReference>
<dbReference type="PANTHER" id="PTHR11988">
    <property type="entry name" value="THYROTROPH EMBRYONIC FACTOR RELATED"/>
    <property type="match status" value="1"/>
</dbReference>
<comment type="subcellular location">
    <subcellularLocation>
        <location evidence="1">Nucleus</location>
    </subcellularLocation>
</comment>
<evidence type="ECO:0000256" key="5">
    <source>
        <dbReference type="ARBA" id="ARBA00023242"/>
    </source>
</evidence>
<evidence type="ECO:0000313" key="9">
    <source>
        <dbReference type="Proteomes" id="UP001497382"/>
    </source>
</evidence>
<evidence type="ECO:0000313" key="8">
    <source>
        <dbReference type="EMBL" id="CAL1294992.1"/>
    </source>
</evidence>
<dbReference type="Gene3D" id="1.20.5.170">
    <property type="match status" value="1"/>
</dbReference>
<evidence type="ECO:0000259" key="7">
    <source>
        <dbReference type="Pfam" id="PF07716"/>
    </source>
</evidence>
<comment type="caution">
    <text evidence="8">The sequence shown here is derived from an EMBL/GenBank/DDBJ whole genome shotgun (WGS) entry which is preliminary data.</text>
</comment>
<keyword evidence="9" id="KW-1185">Reference proteome</keyword>
<dbReference type="GO" id="GO:0005634">
    <property type="term" value="C:nucleus"/>
    <property type="evidence" value="ECO:0007669"/>
    <property type="project" value="UniProtKB-SubCell"/>
</dbReference>
<protein>
    <recommendedName>
        <fullName evidence="7">BZIP domain-containing protein</fullName>
    </recommendedName>
</protein>
<feature type="compositionally biased region" description="Basic and acidic residues" evidence="6">
    <location>
        <begin position="18"/>
        <end position="34"/>
    </location>
</feature>
<sequence>MNRLHTASTTSLITKVHKNAEEGKNKEYREEKEKKNLMAKKSWDARKNEENLVAVNSQKVQFLSRVGQQRRKRPFNEIDTSTFMKNFKMLQFRIYPDFDRSALVDCNASRNPAFNSSPQTLLEDSPCIVDTTSGNSSESSSQDINDDPGHKKIRRIPDEEKDEKYREKRRRNNLAAKKSRDARKEKEDKVAECSKILLERVTNLEEKRNYMNEITNERQLKLDSIKDSLYRFREKCEEDVKQEFEEIFREFLS</sequence>
<dbReference type="Proteomes" id="UP001497382">
    <property type="component" value="Unassembled WGS sequence"/>
</dbReference>
<feature type="compositionally biased region" description="Polar residues" evidence="6">
    <location>
        <begin position="1"/>
        <end position="13"/>
    </location>
</feature>
<keyword evidence="4" id="KW-0804">Transcription</keyword>
<gene>
    <name evidence="8" type="ORF">LARSCL_LOCUS19036</name>
</gene>
<feature type="region of interest" description="Disordered" evidence="6">
    <location>
        <begin position="1"/>
        <end position="34"/>
    </location>
</feature>
<dbReference type="AlphaFoldDB" id="A0AAV2BGC9"/>
<feature type="region of interest" description="Disordered" evidence="6">
    <location>
        <begin position="112"/>
        <end position="185"/>
    </location>
</feature>
<feature type="domain" description="BZIP" evidence="7">
    <location>
        <begin position="161"/>
        <end position="207"/>
    </location>
</feature>
<feature type="compositionally biased region" description="Basic and acidic residues" evidence="6">
    <location>
        <begin position="147"/>
        <end position="166"/>
    </location>
</feature>